<dbReference type="Gene3D" id="3.80.10.10">
    <property type="entry name" value="Ribonuclease Inhibitor"/>
    <property type="match status" value="2"/>
</dbReference>
<dbReference type="InterPro" id="IPR032675">
    <property type="entry name" value="LRR_dom_sf"/>
</dbReference>
<evidence type="ECO:0000259" key="1">
    <source>
        <dbReference type="Pfam" id="PF25019"/>
    </source>
</evidence>
<evidence type="ECO:0000313" key="2">
    <source>
        <dbReference type="EMBL" id="KAJ8433907.1"/>
    </source>
</evidence>
<proteinExistence type="predicted"/>
<dbReference type="EMBL" id="JAKOGI010000511">
    <property type="protein sequence ID" value="KAJ8433907.1"/>
    <property type="molecule type" value="Genomic_DNA"/>
</dbReference>
<comment type="caution">
    <text evidence="2">The sequence shown here is derived from an EMBL/GenBank/DDBJ whole genome shotgun (WGS) entry which is preliminary data.</text>
</comment>
<accession>A0A9Q1JZY8</accession>
<dbReference type="PANTHER" id="PTHR47186">
    <property type="entry name" value="LEUCINE-RICH REPEAT-CONTAINING PROTEIN 57"/>
    <property type="match status" value="1"/>
</dbReference>
<dbReference type="AlphaFoldDB" id="A0A9Q1JZY8"/>
<dbReference type="Pfam" id="PF25019">
    <property type="entry name" value="LRR_R13L1-DRL21"/>
    <property type="match status" value="2"/>
</dbReference>
<dbReference type="OrthoDB" id="1749024at2759"/>
<reference evidence="2" key="1">
    <citation type="submission" date="2022-04" db="EMBL/GenBank/DDBJ databases">
        <title>Carnegiea gigantea Genome sequencing and assembly v2.</title>
        <authorList>
            <person name="Copetti D."/>
            <person name="Sanderson M.J."/>
            <person name="Burquez A."/>
            <person name="Wojciechowski M.F."/>
        </authorList>
    </citation>
    <scope>NUCLEOTIDE SEQUENCE</scope>
    <source>
        <strain evidence="2">SGP5-SGP5p</strain>
        <tissue evidence="2">Aerial part</tissue>
    </source>
</reference>
<keyword evidence="3" id="KW-1185">Reference proteome</keyword>
<feature type="domain" description="R13L1/DRL21-like LRR repeat region" evidence="1">
    <location>
        <begin position="53"/>
        <end position="178"/>
    </location>
</feature>
<dbReference type="SUPFAM" id="SSF52047">
    <property type="entry name" value="RNI-like"/>
    <property type="match status" value="1"/>
</dbReference>
<dbReference type="Proteomes" id="UP001153076">
    <property type="component" value="Unassembled WGS sequence"/>
</dbReference>
<evidence type="ECO:0000313" key="3">
    <source>
        <dbReference type="Proteomes" id="UP001153076"/>
    </source>
</evidence>
<dbReference type="PANTHER" id="PTHR47186:SF13">
    <property type="entry name" value="DISEASE RESISTANCE PROTEIN RGA3"/>
    <property type="match status" value="1"/>
</dbReference>
<protein>
    <recommendedName>
        <fullName evidence="1">R13L1/DRL21-like LRR repeat region domain-containing protein</fullName>
    </recommendedName>
</protein>
<sequence>MFCESYVASSDEDYNSGLRYMPLGMEKMTCLMEFNKFILGNSSMKREVRFEGLRVSRNIRGSLEIYISSNYKHYKECGGGGYLCNTQYLKSIFIDFPYGNLGDERMGKDDVLDDLQPHNNLKELTIMYYRRLTIPQWAREDGLATSLPNLVKIVIGNCDGLKELPWMGKLQHLKTLELLWLENLEYMENKTWRTNIGSSSEGAMSSSMAVEIFFPSLENLKLYYLPKLKGWWRGSLGSGMRDGVIKGGQRSPLFPRLSQVRIEDCPDLRFIPLGRVFEILLLKNSGIMEEDEDQKVMGGTSSNDSGNSVSNDANIKQIETTNIRSEEVFRSCSSSLRFLEAKNCEKLKSVSRGSEHLTVLESLELADLPELRFDETQGEEEEEDDARGNDVPEWIHCLSSLQSLEITYCKQLESFPKALWKLTSLKRLQLESCTKILYERCKEPNGEYWPIIQHISNIKNLVCDSDSE</sequence>
<organism evidence="2 3">
    <name type="scientific">Carnegiea gigantea</name>
    <dbReference type="NCBI Taxonomy" id="171969"/>
    <lineage>
        <taxon>Eukaryota</taxon>
        <taxon>Viridiplantae</taxon>
        <taxon>Streptophyta</taxon>
        <taxon>Embryophyta</taxon>
        <taxon>Tracheophyta</taxon>
        <taxon>Spermatophyta</taxon>
        <taxon>Magnoliopsida</taxon>
        <taxon>eudicotyledons</taxon>
        <taxon>Gunneridae</taxon>
        <taxon>Pentapetalae</taxon>
        <taxon>Caryophyllales</taxon>
        <taxon>Cactineae</taxon>
        <taxon>Cactaceae</taxon>
        <taxon>Cactoideae</taxon>
        <taxon>Echinocereeae</taxon>
        <taxon>Carnegiea</taxon>
    </lineage>
</organism>
<feature type="domain" description="R13L1/DRL21-like LRR repeat region" evidence="1">
    <location>
        <begin position="387"/>
        <end position="433"/>
    </location>
</feature>
<gene>
    <name evidence="2" type="ORF">Cgig2_001836</name>
</gene>
<dbReference type="InterPro" id="IPR056789">
    <property type="entry name" value="LRR_R13L1-DRL21"/>
</dbReference>
<name>A0A9Q1JZY8_9CARY</name>